<evidence type="ECO:0008006" key="6">
    <source>
        <dbReference type="Google" id="ProtNLM"/>
    </source>
</evidence>
<dbReference type="AlphaFoldDB" id="A0A8T2ZM18"/>
<name>A0A8T2ZM18_POPDE</name>
<dbReference type="EMBL" id="JACEGQ020000001">
    <property type="protein sequence ID" value="KAH8518583.1"/>
    <property type="molecule type" value="Genomic_DNA"/>
</dbReference>
<feature type="non-terminal residue" evidence="4">
    <location>
        <position position="1"/>
    </location>
</feature>
<keyword evidence="2" id="KW-0677">Repeat</keyword>
<dbReference type="Gene3D" id="2.130.10.10">
    <property type="entry name" value="YVTN repeat-like/Quinoprotein amine dehydrogenase"/>
    <property type="match status" value="1"/>
</dbReference>
<evidence type="ECO:0000313" key="4">
    <source>
        <dbReference type="EMBL" id="KAH8518583.1"/>
    </source>
</evidence>
<dbReference type="PANTHER" id="PTHR14221">
    <property type="entry name" value="WD REPEAT DOMAIN 44"/>
    <property type="match status" value="1"/>
</dbReference>
<feature type="repeat" description="WD" evidence="3">
    <location>
        <begin position="41"/>
        <end position="73"/>
    </location>
</feature>
<reference evidence="4" key="1">
    <citation type="journal article" date="2021" name="J. Hered.">
        <title>Genome Assembly of Salicaceae Populus deltoides (Eastern Cottonwood) I-69 Based on Nanopore Sequencing and Hi-C Technologies.</title>
        <authorList>
            <person name="Bai S."/>
            <person name="Wu H."/>
            <person name="Zhang J."/>
            <person name="Pan Z."/>
            <person name="Zhao W."/>
            <person name="Li Z."/>
            <person name="Tong C."/>
        </authorList>
    </citation>
    <scope>NUCLEOTIDE SEQUENCE</scope>
    <source>
        <tissue evidence="4">Leaf</tissue>
    </source>
</reference>
<evidence type="ECO:0000256" key="2">
    <source>
        <dbReference type="ARBA" id="ARBA00022737"/>
    </source>
</evidence>
<dbReference type="SUPFAM" id="SSF50978">
    <property type="entry name" value="WD40 repeat-like"/>
    <property type="match status" value="1"/>
</dbReference>
<evidence type="ECO:0000313" key="5">
    <source>
        <dbReference type="Proteomes" id="UP000807159"/>
    </source>
</evidence>
<evidence type="ECO:0000256" key="3">
    <source>
        <dbReference type="PROSITE-ProRule" id="PRU00221"/>
    </source>
</evidence>
<dbReference type="PROSITE" id="PS50082">
    <property type="entry name" value="WD_REPEATS_2"/>
    <property type="match status" value="1"/>
</dbReference>
<gene>
    <name evidence="4" type="ORF">H0E87_000436</name>
</gene>
<sequence>FAPGSSSEVIVTSADSRIRVIDGVDLFHKFKGFRNTNSQISASLTANGKYVVSASEDSYVYVWKHEADSRLRRSKGVAVTSSYEHFHCQDASVAIPWPGMGDTWELQDTLSGEQSGLDNHLDEVSIVNHPPTPVEEASIEGSQSLSGCTNSPLNGIISSATNGYFFDRISATWPEEKLNLATRTRSPHASVDISNGLSESVSAYGMVIVTAGFRGEIRTFQNFGLPVRI</sequence>
<protein>
    <recommendedName>
        <fullName evidence="6">WD-repeat protein</fullName>
    </recommendedName>
</protein>
<evidence type="ECO:0000256" key="1">
    <source>
        <dbReference type="ARBA" id="ARBA00022574"/>
    </source>
</evidence>
<dbReference type="InterPro" id="IPR040324">
    <property type="entry name" value="WDR44/Dgr2"/>
</dbReference>
<dbReference type="InterPro" id="IPR015943">
    <property type="entry name" value="WD40/YVTN_repeat-like_dom_sf"/>
</dbReference>
<dbReference type="InterPro" id="IPR036322">
    <property type="entry name" value="WD40_repeat_dom_sf"/>
</dbReference>
<proteinExistence type="predicted"/>
<dbReference type="Proteomes" id="UP000807159">
    <property type="component" value="Chromosome 1"/>
</dbReference>
<accession>A0A8T2ZM18</accession>
<dbReference type="InterPro" id="IPR001680">
    <property type="entry name" value="WD40_rpt"/>
</dbReference>
<dbReference type="PANTHER" id="PTHR14221:SF67">
    <property type="entry name" value="WD REPEAT-CONTAINING PROTEIN 44-LIKE"/>
    <property type="match status" value="1"/>
</dbReference>
<keyword evidence="1 3" id="KW-0853">WD repeat</keyword>
<comment type="caution">
    <text evidence="4">The sequence shown here is derived from an EMBL/GenBank/DDBJ whole genome shotgun (WGS) entry which is preliminary data.</text>
</comment>
<keyword evidence="5" id="KW-1185">Reference proteome</keyword>
<organism evidence="4 5">
    <name type="scientific">Populus deltoides</name>
    <name type="common">Eastern poplar</name>
    <name type="synonym">Eastern cottonwood</name>
    <dbReference type="NCBI Taxonomy" id="3696"/>
    <lineage>
        <taxon>Eukaryota</taxon>
        <taxon>Viridiplantae</taxon>
        <taxon>Streptophyta</taxon>
        <taxon>Embryophyta</taxon>
        <taxon>Tracheophyta</taxon>
        <taxon>Spermatophyta</taxon>
        <taxon>Magnoliopsida</taxon>
        <taxon>eudicotyledons</taxon>
        <taxon>Gunneridae</taxon>
        <taxon>Pentapetalae</taxon>
        <taxon>rosids</taxon>
        <taxon>fabids</taxon>
        <taxon>Malpighiales</taxon>
        <taxon>Salicaceae</taxon>
        <taxon>Saliceae</taxon>
        <taxon>Populus</taxon>
    </lineage>
</organism>